<feature type="binding site" evidence="6">
    <location>
        <position position="120"/>
    </location>
    <ligand>
        <name>pyridoxal 5'-phosphate</name>
        <dbReference type="ChEBI" id="CHEBI:597326"/>
    </ligand>
</feature>
<accession>A0A2T4PY59</accession>
<evidence type="ECO:0000256" key="4">
    <source>
        <dbReference type="ARBA" id="ARBA00022679"/>
    </source>
</evidence>
<dbReference type="EC" id="2.6.1.11" evidence="6"/>
<dbReference type="Gene3D" id="3.90.1150.10">
    <property type="entry name" value="Aspartate Aminotransferase, domain 1"/>
    <property type="match status" value="1"/>
</dbReference>
<comment type="miscellaneous">
    <text evidence="6">May also have succinyldiaminopimelate aminotransferase activity, thus carrying out the corresponding step in lysine biosynthesis.</text>
</comment>
<keyword evidence="1 6" id="KW-0963">Cytoplasm</keyword>
<evidence type="ECO:0000256" key="6">
    <source>
        <dbReference type="HAMAP-Rule" id="MF_01107"/>
    </source>
</evidence>
<dbReference type="InterPro" id="IPR050103">
    <property type="entry name" value="Class-III_PLP-dep_AT"/>
</dbReference>
<protein>
    <recommendedName>
        <fullName evidence="6">Acetylornithine aminotransferase</fullName>
        <shortName evidence="6">ACOAT</shortName>
        <ecNumber evidence="6">2.6.1.11</ecNumber>
    </recommendedName>
</protein>
<dbReference type="HAMAP" id="MF_01107">
    <property type="entry name" value="ArgD_aminotrans_3"/>
    <property type="match status" value="1"/>
</dbReference>
<reference evidence="7 8" key="1">
    <citation type="journal article" date="2016" name="Front. Microbiol.">
        <title>Comprehensive Phylogenetic Analysis of Bovine Non-aureus Staphylococci Species Based on Whole-Genome Sequencing.</title>
        <authorList>
            <person name="Naushad S."/>
            <person name="Barkema H.W."/>
            <person name="Luby C."/>
            <person name="Condas L.A."/>
            <person name="Nobrega D.B."/>
            <person name="Carson D.A."/>
            <person name="De Buck J."/>
        </authorList>
    </citation>
    <scope>NUCLEOTIDE SEQUENCE [LARGE SCALE GENOMIC DNA]</scope>
    <source>
        <strain evidence="7 8">SNUC 2993</strain>
    </source>
</reference>
<dbReference type="UniPathway" id="UPA00068">
    <property type="reaction ID" value="UER00109"/>
</dbReference>
<feature type="binding site" evidence="6">
    <location>
        <begin position="205"/>
        <end position="208"/>
    </location>
    <ligand>
        <name>pyridoxal 5'-phosphate</name>
        <dbReference type="ChEBI" id="CHEBI:597326"/>
    </ligand>
</feature>
<dbReference type="GO" id="GO:0003992">
    <property type="term" value="F:N2-acetyl-L-ornithine:2-oxoglutarate 5-aminotransferase activity"/>
    <property type="evidence" value="ECO:0007669"/>
    <property type="project" value="UniProtKB-UniRule"/>
</dbReference>
<feature type="binding site" evidence="6">
    <location>
        <position position="263"/>
    </location>
    <ligand>
        <name>pyridoxal 5'-phosphate</name>
        <dbReference type="ChEBI" id="CHEBI:597326"/>
    </ligand>
</feature>
<dbReference type="InterPro" id="IPR015424">
    <property type="entry name" value="PyrdxlP-dep_Trfase"/>
</dbReference>
<comment type="pathway">
    <text evidence="6">Amino-acid biosynthesis; L-arginine biosynthesis; N(2)-acetyl-L-ornithine from L-glutamate: step 4/4.</text>
</comment>
<dbReference type="GO" id="GO:0005737">
    <property type="term" value="C:cytoplasm"/>
    <property type="evidence" value="ECO:0007669"/>
    <property type="project" value="UniProtKB-SubCell"/>
</dbReference>
<keyword evidence="3 6" id="KW-0028">Amino-acid biosynthesis</keyword>
<dbReference type="Pfam" id="PF00202">
    <property type="entry name" value="Aminotran_3"/>
    <property type="match status" value="1"/>
</dbReference>
<comment type="cofactor">
    <cofactor evidence="6">
        <name>pyridoxal 5'-phosphate</name>
        <dbReference type="ChEBI" id="CHEBI:597326"/>
    </cofactor>
    <text evidence="6">Binds 1 pyridoxal phosphate per subunit.</text>
</comment>
<dbReference type="PIRSF" id="PIRSF000521">
    <property type="entry name" value="Transaminase_4ab_Lys_Orn"/>
    <property type="match status" value="1"/>
</dbReference>
<dbReference type="InterPro" id="IPR004636">
    <property type="entry name" value="AcOrn/SuccOrn_fam"/>
</dbReference>
<comment type="subunit">
    <text evidence="6">Homodimer.</text>
</comment>
<evidence type="ECO:0000313" key="7">
    <source>
        <dbReference type="EMBL" id="PTI49904.1"/>
    </source>
</evidence>
<dbReference type="InterPro" id="IPR049704">
    <property type="entry name" value="Aminotrans_3_PPA_site"/>
</dbReference>
<keyword evidence="5 6" id="KW-0663">Pyridoxal phosphate</keyword>
<feature type="binding site" evidence="6">
    <location>
        <position position="123"/>
    </location>
    <ligand>
        <name>N(2)-acetyl-L-ornithine</name>
        <dbReference type="ChEBI" id="CHEBI:57805"/>
    </ligand>
</feature>
<evidence type="ECO:0000256" key="3">
    <source>
        <dbReference type="ARBA" id="ARBA00022605"/>
    </source>
</evidence>
<feature type="binding site" evidence="6">
    <location>
        <position position="262"/>
    </location>
    <ligand>
        <name>N(2)-acetyl-L-ornithine</name>
        <dbReference type="ChEBI" id="CHEBI:57805"/>
    </ligand>
</feature>
<dbReference type="Proteomes" id="UP000240717">
    <property type="component" value="Unassembled WGS sequence"/>
</dbReference>
<comment type="caution">
    <text evidence="7">The sequence shown here is derived from an EMBL/GenBank/DDBJ whole genome shotgun (WGS) entry which is preliminary data.</text>
</comment>
<dbReference type="RefSeq" id="WP_107532436.1">
    <property type="nucleotide sequence ID" value="NZ_PZEV01000045.1"/>
</dbReference>
<dbReference type="NCBIfam" id="NF002325">
    <property type="entry name" value="PRK01278.1"/>
    <property type="match status" value="1"/>
</dbReference>
<dbReference type="GO" id="GO:0042802">
    <property type="term" value="F:identical protein binding"/>
    <property type="evidence" value="ECO:0007669"/>
    <property type="project" value="TreeGrafter"/>
</dbReference>
<keyword evidence="6" id="KW-0055">Arginine biosynthesis</keyword>
<evidence type="ECO:0000256" key="1">
    <source>
        <dbReference type="ARBA" id="ARBA00022490"/>
    </source>
</evidence>
<keyword evidence="2 6" id="KW-0032">Aminotransferase</keyword>
<organism evidence="7 8">
    <name type="scientific">Staphylococcus warneri</name>
    <dbReference type="NCBI Taxonomy" id="1292"/>
    <lineage>
        <taxon>Bacteria</taxon>
        <taxon>Bacillati</taxon>
        <taxon>Bacillota</taxon>
        <taxon>Bacilli</taxon>
        <taxon>Bacillales</taxon>
        <taxon>Staphylococcaceae</taxon>
        <taxon>Staphylococcus</taxon>
    </lineage>
</organism>
<evidence type="ECO:0000256" key="2">
    <source>
        <dbReference type="ARBA" id="ARBA00022576"/>
    </source>
</evidence>
<keyword evidence="4 6" id="KW-0808">Transferase</keyword>
<dbReference type="PANTHER" id="PTHR11986:SF79">
    <property type="entry name" value="ACETYLORNITHINE AMINOTRANSFERASE, MITOCHONDRIAL"/>
    <property type="match status" value="1"/>
</dbReference>
<dbReference type="NCBIfam" id="NF002797">
    <property type="entry name" value="PRK02936.1"/>
    <property type="match status" value="1"/>
</dbReference>
<sequence>MSYLFQNYKRANVEFVKAELNELLDTNGNKYLDFSSGIGVTNLGFHPYVKEQLEKQVAQIWHTPNLYLNTLQEDVAQLLVRQYDYCVYFCNSGAEANEAAIKLARKYTGKQSIICFDQSFHGRTYGAMSATGQGKIKAGFGDVVPHFSYAKFNDINSVKSLITKDTAAIMLELIQGESGIHVAKSSFIKQLSQLCHAHDILLIVDEVQTGIGRTGKCFAFEHYDIEPDIVTSAKGLANGVPVGAMLGKRRLSHVFDYGSHGSTFGGNKLAMTAAKATLEIINKAHFLNHVSKKSEELFFKLNNALVDNSHIIDIRGIGLMIGIETDLDLSQLVVKARERGLIILTAGQNVIRLLPPLTISSQEINRAVRVLRDIFNES</sequence>
<comment type="similarity">
    <text evidence="6">Belongs to the class-III pyridoxal-phosphate-dependent aminotransferase family. ArgD subfamily.</text>
</comment>
<dbReference type="GO" id="GO:0006526">
    <property type="term" value="P:L-arginine biosynthetic process"/>
    <property type="evidence" value="ECO:0007669"/>
    <property type="project" value="UniProtKB-UniRule"/>
</dbReference>
<dbReference type="InterPro" id="IPR015421">
    <property type="entry name" value="PyrdxlP-dep_Trfase_major"/>
</dbReference>
<dbReference type="InterPro" id="IPR005814">
    <property type="entry name" value="Aminotrans_3"/>
</dbReference>
<dbReference type="AlphaFoldDB" id="A0A2T4PY59"/>
<dbReference type="EMBL" id="PZEV01000045">
    <property type="protein sequence ID" value="PTI49904.1"/>
    <property type="molecule type" value="Genomic_DNA"/>
</dbReference>
<feature type="modified residue" description="N6-(pyridoxal phosphate)lysine" evidence="6">
    <location>
        <position position="234"/>
    </location>
</feature>
<dbReference type="InterPro" id="IPR015422">
    <property type="entry name" value="PyrdxlP-dep_Trfase_small"/>
</dbReference>
<dbReference type="SUPFAM" id="SSF53383">
    <property type="entry name" value="PLP-dependent transferases"/>
    <property type="match status" value="1"/>
</dbReference>
<dbReference type="GO" id="GO:0030170">
    <property type="term" value="F:pyridoxal phosphate binding"/>
    <property type="evidence" value="ECO:0007669"/>
    <property type="project" value="InterPro"/>
</dbReference>
<evidence type="ECO:0000256" key="5">
    <source>
        <dbReference type="ARBA" id="ARBA00022898"/>
    </source>
</evidence>
<dbReference type="PROSITE" id="PS00600">
    <property type="entry name" value="AA_TRANSFER_CLASS_3"/>
    <property type="match status" value="1"/>
</dbReference>
<dbReference type="CDD" id="cd00610">
    <property type="entry name" value="OAT_like"/>
    <property type="match status" value="1"/>
</dbReference>
<evidence type="ECO:0000313" key="8">
    <source>
        <dbReference type="Proteomes" id="UP000240717"/>
    </source>
</evidence>
<name>A0A2T4PY59_STAWA</name>
<comment type="subcellular location">
    <subcellularLocation>
        <location evidence="6">Cytoplasm</location>
    </subcellularLocation>
</comment>
<comment type="catalytic activity">
    <reaction evidence="6">
        <text>N(2)-acetyl-L-ornithine + 2-oxoglutarate = N-acetyl-L-glutamate 5-semialdehyde + L-glutamate</text>
        <dbReference type="Rhea" id="RHEA:18049"/>
        <dbReference type="ChEBI" id="CHEBI:16810"/>
        <dbReference type="ChEBI" id="CHEBI:29123"/>
        <dbReference type="ChEBI" id="CHEBI:29985"/>
        <dbReference type="ChEBI" id="CHEBI:57805"/>
        <dbReference type="EC" id="2.6.1.11"/>
    </reaction>
</comment>
<dbReference type="Gene3D" id="3.40.640.10">
    <property type="entry name" value="Type I PLP-dependent aspartate aminotransferase-like (Major domain)"/>
    <property type="match status" value="1"/>
</dbReference>
<dbReference type="STRING" id="1194526.A284_06090"/>
<dbReference type="NCBIfam" id="NF003273">
    <property type="entry name" value="PRK04260.1"/>
    <property type="match status" value="1"/>
</dbReference>
<feature type="binding site" evidence="6">
    <location>
        <begin position="93"/>
        <end position="94"/>
    </location>
    <ligand>
        <name>pyridoxal 5'-phosphate</name>
        <dbReference type="ChEBI" id="CHEBI:597326"/>
    </ligand>
</feature>
<dbReference type="NCBIfam" id="TIGR00707">
    <property type="entry name" value="argD"/>
    <property type="match status" value="1"/>
</dbReference>
<dbReference type="FunFam" id="3.40.640.10:FF:000004">
    <property type="entry name" value="Acetylornithine aminotransferase"/>
    <property type="match status" value="1"/>
</dbReference>
<proteinExistence type="inferred from homology"/>
<dbReference type="PANTHER" id="PTHR11986">
    <property type="entry name" value="AMINOTRANSFERASE CLASS III"/>
    <property type="match status" value="1"/>
</dbReference>
<gene>
    <name evidence="6" type="primary">argD</name>
    <name evidence="7" type="ORF">BU085_10885</name>
</gene>